<proteinExistence type="predicted"/>
<keyword evidence="2" id="KW-1185">Reference proteome</keyword>
<dbReference type="EMBL" id="JAYMRU010000005">
    <property type="protein sequence ID" value="MEM5400137.1"/>
    <property type="molecule type" value="Genomic_DNA"/>
</dbReference>
<protein>
    <submittedName>
        <fullName evidence="1">Class I adenylate-forming enzyme family protein</fullName>
    </submittedName>
</protein>
<accession>A0ACC6RF85</accession>
<evidence type="ECO:0000313" key="2">
    <source>
        <dbReference type="Proteomes" id="UP001392318"/>
    </source>
</evidence>
<sequence length="521" mass="56192">MSEPLNLGDLIDHAADPGELALIELDEAGVPVHYTYGELGALAANVAAALAARYRRGERVAVLAANSAHYVATVLGIMRAGLVAVPVNFRFPRGLIADVIADSGARLVFCDAKRVADVPPGLEAIVFDARSTTPAASLPDNATLFSSFVASERPTRFDVFVPQADEAALILYTSGSTGRPKGVVLSHRSHLWVVRTRLQSQPLAGERVLIAAPLFHMNALALAFLALSARATTVMLPQFDAKHYIRAIAGWRCTWLTAVPPMIAMMLQERELLAQSDLSSVRYVRMGSAPVSAALQEQIRALLPNARVINAYGTTEGGPVVFGQHPQGLPPPPLSVGAAHPLVALRLIDETGAESDHGELLLRSPALMNGYHNRPELRASLTSDGYYRTGDVFQRDAQGFYTFMGRRDDMFVCGGENIYPGEVERVLERHPAVAQACVVPVPDEIKGEKPVAFIVLKAGAQADEETLKRHALEQAPAFQHPRRVWFVETVPVASTNKIDRAALKAEAARRLAAVAASHTEQ</sequence>
<gene>
    <name evidence="1" type="ORF">VSR83_08570</name>
</gene>
<comment type="caution">
    <text evidence="1">The sequence shown here is derived from an EMBL/GenBank/DDBJ whole genome shotgun (WGS) entry which is preliminary data.</text>
</comment>
<reference evidence="1" key="1">
    <citation type="submission" date="2024-01" db="EMBL/GenBank/DDBJ databases">
        <title>The diversity of rhizobia nodulating Mimosa spp. in eleven states of Brazil covering several biomes is determined by host plant, location, and edaphic factors.</title>
        <authorList>
            <person name="Rouws L."/>
            <person name="Barauna A."/>
            <person name="Beukes C."/>
            <person name="De Faria S.M."/>
            <person name="Gross E."/>
            <person name="Dos Reis Junior F.B."/>
            <person name="Simon M."/>
            <person name="Maluk M."/>
            <person name="Odee D.W."/>
            <person name="Kenicer G."/>
            <person name="Young J.P.W."/>
            <person name="Reis V.M."/>
            <person name="Zilli J."/>
            <person name="James E.K."/>
        </authorList>
    </citation>
    <scope>NUCLEOTIDE SEQUENCE</scope>
    <source>
        <strain evidence="1">JPY452</strain>
    </source>
</reference>
<name>A0ACC6RF85_9BURK</name>
<evidence type="ECO:0000313" key="1">
    <source>
        <dbReference type="EMBL" id="MEM5400137.1"/>
    </source>
</evidence>
<organism evidence="1 2">
    <name type="scientific">Paraburkholderia unamae</name>
    <dbReference type="NCBI Taxonomy" id="219649"/>
    <lineage>
        <taxon>Bacteria</taxon>
        <taxon>Pseudomonadati</taxon>
        <taxon>Pseudomonadota</taxon>
        <taxon>Betaproteobacteria</taxon>
        <taxon>Burkholderiales</taxon>
        <taxon>Burkholderiaceae</taxon>
        <taxon>Paraburkholderia</taxon>
    </lineage>
</organism>
<dbReference type="Proteomes" id="UP001392318">
    <property type="component" value="Unassembled WGS sequence"/>
</dbReference>